<dbReference type="AlphaFoldDB" id="A0A6J8CPQ9"/>
<proteinExistence type="predicted"/>
<evidence type="ECO:0000256" key="1">
    <source>
        <dbReference type="SAM" id="Phobius"/>
    </source>
</evidence>
<organism evidence="2 3">
    <name type="scientific">Mytilus coruscus</name>
    <name type="common">Sea mussel</name>
    <dbReference type="NCBI Taxonomy" id="42192"/>
    <lineage>
        <taxon>Eukaryota</taxon>
        <taxon>Metazoa</taxon>
        <taxon>Spiralia</taxon>
        <taxon>Lophotrochozoa</taxon>
        <taxon>Mollusca</taxon>
        <taxon>Bivalvia</taxon>
        <taxon>Autobranchia</taxon>
        <taxon>Pteriomorphia</taxon>
        <taxon>Mytilida</taxon>
        <taxon>Mytiloidea</taxon>
        <taxon>Mytilidae</taxon>
        <taxon>Mytilinae</taxon>
        <taxon>Mytilus</taxon>
    </lineage>
</organism>
<keyword evidence="3" id="KW-1185">Reference proteome</keyword>
<sequence>MDEEDVSAMDHGGEYDLVDISIYELSDTADTESINTDDPSSQRSSLRNRRNCLWSIIFSWIVFPITAGNLLPDVIGRRHSRDGQISSIVTLKTAIGILIVLMYIRFSPGKIEGKNLYRSCLTHYAATIVIASNVAIVFYKSVKNHFEEVLHHNDKLECSNQTIASLVYDSTKLYLEPTVIENSLLCILLLKEIFSESHDNKKDHDITTSTHKIVHKILLLLDQKYFLGLNFAASISITGKESFAVNNVLQFITTYVQTVLNPADERL</sequence>
<keyword evidence="1" id="KW-1133">Transmembrane helix</keyword>
<gene>
    <name evidence="2" type="ORF">MCOR_32359</name>
</gene>
<dbReference type="Proteomes" id="UP000507470">
    <property type="component" value="Unassembled WGS sequence"/>
</dbReference>
<evidence type="ECO:0000313" key="3">
    <source>
        <dbReference type="Proteomes" id="UP000507470"/>
    </source>
</evidence>
<feature type="transmembrane region" description="Helical" evidence="1">
    <location>
        <begin position="83"/>
        <end position="104"/>
    </location>
</feature>
<keyword evidence="1" id="KW-0472">Membrane</keyword>
<accession>A0A6J8CPQ9</accession>
<reference evidence="2 3" key="1">
    <citation type="submission" date="2020-06" db="EMBL/GenBank/DDBJ databases">
        <authorList>
            <person name="Li R."/>
            <person name="Bekaert M."/>
        </authorList>
    </citation>
    <scope>NUCLEOTIDE SEQUENCE [LARGE SCALE GENOMIC DNA]</scope>
    <source>
        <strain evidence="3">wild</strain>
    </source>
</reference>
<feature type="transmembrane region" description="Helical" evidence="1">
    <location>
        <begin position="52"/>
        <end position="71"/>
    </location>
</feature>
<protein>
    <submittedName>
        <fullName evidence="2">Uncharacterized protein</fullName>
    </submittedName>
</protein>
<dbReference type="OrthoDB" id="6149725at2759"/>
<keyword evidence="1" id="KW-0812">Transmembrane</keyword>
<feature type="transmembrane region" description="Helical" evidence="1">
    <location>
        <begin position="116"/>
        <end position="139"/>
    </location>
</feature>
<dbReference type="EMBL" id="CACVKT020005786">
    <property type="protein sequence ID" value="CAC5397955.1"/>
    <property type="molecule type" value="Genomic_DNA"/>
</dbReference>
<evidence type="ECO:0000313" key="2">
    <source>
        <dbReference type="EMBL" id="CAC5397955.1"/>
    </source>
</evidence>
<name>A0A6J8CPQ9_MYTCO</name>